<dbReference type="GO" id="GO:0004497">
    <property type="term" value="F:monooxygenase activity"/>
    <property type="evidence" value="ECO:0007669"/>
    <property type="project" value="UniProtKB-KW"/>
</dbReference>
<evidence type="ECO:0000256" key="6">
    <source>
        <dbReference type="ARBA" id="ARBA00023002"/>
    </source>
</evidence>
<keyword evidence="6" id="KW-0560">Oxidoreductase</keyword>
<reference evidence="9 10" key="1">
    <citation type="submission" date="2016-07" db="EMBL/GenBank/DDBJ databases">
        <title>Draft genome of the white-rot fungus Obba rivulosa 3A-2.</title>
        <authorList>
            <consortium name="DOE Joint Genome Institute"/>
            <person name="Miettinen O."/>
            <person name="Riley R."/>
            <person name="Acob R."/>
            <person name="Barry K."/>
            <person name="Cullen D."/>
            <person name="De Vries R."/>
            <person name="Hainaut M."/>
            <person name="Hatakka A."/>
            <person name="Henrissat B."/>
            <person name="Hilden K."/>
            <person name="Kuo R."/>
            <person name="Labutti K."/>
            <person name="Lipzen A."/>
            <person name="Makela M.R."/>
            <person name="Sandor L."/>
            <person name="Spatafora J.W."/>
            <person name="Grigoriev I.V."/>
            <person name="Hibbett D.S."/>
        </authorList>
    </citation>
    <scope>NUCLEOTIDE SEQUENCE [LARGE SCALE GENOMIC DNA]</scope>
    <source>
        <strain evidence="9 10">3A-2</strain>
    </source>
</reference>
<dbReference type="GO" id="GO:0020037">
    <property type="term" value="F:heme binding"/>
    <property type="evidence" value="ECO:0007669"/>
    <property type="project" value="InterPro"/>
</dbReference>
<keyword evidence="10" id="KW-1185">Reference proteome</keyword>
<keyword evidence="5" id="KW-0479">Metal-binding</keyword>
<comment type="cofactor">
    <cofactor evidence="1">
        <name>heme</name>
        <dbReference type="ChEBI" id="CHEBI:30413"/>
    </cofactor>
</comment>
<gene>
    <name evidence="9" type="ORF">OBBRIDRAFT_262757</name>
</gene>
<evidence type="ECO:0000313" key="10">
    <source>
        <dbReference type="Proteomes" id="UP000250043"/>
    </source>
</evidence>
<accession>A0A8E2DGK7</accession>
<evidence type="ECO:0000256" key="3">
    <source>
        <dbReference type="ARBA" id="ARBA00010617"/>
    </source>
</evidence>
<dbReference type="InterPro" id="IPR002401">
    <property type="entry name" value="Cyt_P450_E_grp-I"/>
</dbReference>
<evidence type="ECO:0000256" key="7">
    <source>
        <dbReference type="ARBA" id="ARBA00023004"/>
    </source>
</evidence>
<dbReference type="AlphaFoldDB" id="A0A8E2DGK7"/>
<dbReference type="PRINTS" id="PR00463">
    <property type="entry name" value="EP450I"/>
</dbReference>
<dbReference type="EMBL" id="KV722546">
    <property type="protein sequence ID" value="OCH86067.1"/>
    <property type="molecule type" value="Genomic_DNA"/>
</dbReference>
<comment type="pathway">
    <text evidence="2">Secondary metabolite biosynthesis.</text>
</comment>
<dbReference type="InterPro" id="IPR001128">
    <property type="entry name" value="Cyt_P450"/>
</dbReference>
<dbReference type="InterPro" id="IPR036396">
    <property type="entry name" value="Cyt_P450_sf"/>
</dbReference>
<evidence type="ECO:0000256" key="8">
    <source>
        <dbReference type="ARBA" id="ARBA00023033"/>
    </source>
</evidence>
<evidence type="ECO:0000256" key="2">
    <source>
        <dbReference type="ARBA" id="ARBA00005179"/>
    </source>
</evidence>
<dbReference type="PRINTS" id="PR00385">
    <property type="entry name" value="P450"/>
</dbReference>
<protein>
    <submittedName>
        <fullName evidence="9">Cytochrome P450</fullName>
    </submittedName>
</protein>
<dbReference type="OrthoDB" id="1470350at2759"/>
<dbReference type="Gene3D" id="1.10.630.10">
    <property type="entry name" value="Cytochrome P450"/>
    <property type="match status" value="1"/>
</dbReference>
<keyword evidence="7" id="KW-0408">Iron</keyword>
<evidence type="ECO:0000256" key="4">
    <source>
        <dbReference type="ARBA" id="ARBA00022617"/>
    </source>
</evidence>
<sequence length="447" mass="50560">MVSISILLLALLFATAGCILWHAGRYLLQQYYWSSLRFVPGPPSPGFIHGNLSEVFAGDRPAVHHAWVAKYGHVLKYRGMFNMEQIVGRGMLFSEDEQHRRQRRIMNPAFGPGQIRDLTDVFIEKAIELRDIWSSHLPDCSGHARINIFDDLTRTTLDIIGLAGFEYYFDALHESNKTSAELRAAFKTIYSIDPSSAIMRALQLSFPLLYLVPHQGLKRLDKARKVMESAFLSGKMMYSTETSSRCSSKRIWRSIFQRTQDSRMKRSFPLMWDSPAEIPTLLVAGHETTSIAASWCLYSLAQNPEMQHKLRKELLNVATDDPTMDELNTLPYLDAVVRETLRFHSPVPFTLREATKNDVIPLNTPYTDIRGQVHDSIKIDKGTTVLVPIAALNLSKDLWGRDAAEFRPERWESLPEAVSSMPGVWGNMSPSSAGRVRASATVSLSWN</sequence>
<dbReference type="PANTHER" id="PTHR24305">
    <property type="entry name" value="CYTOCHROME P450"/>
    <property type="match status" value="1"/>
</dbReference>
<dbReference type="SUPFAM" id="SSF48264">
    <property type="entry name" value="Cytochrome P450"/>
    <property type="match status" value="1"/>
</dbReference>
<evidence type="ECO:0000256" key="5">
    <source>
        <dbReference type="ARBA" id="ARBA00022723"/>
    </source>
</evidence>
<keyword evidence="8" id="KW-0503">Monooxygenase</keyword>
<dbReference type="Proteomes" id="UP000250043">
    <property type="component" value="Unassembled WGS sequence"/>
</dbReference>
<dbReference type="InterPro" id="IPR050121">
    <property type="entry name" value="Cytochrome_P450_monoxygenase"/>
</dbReference>
<keyword evidence="4" id="KW-0349">Heme</keyword>
<dbReference type="GO" id="GO:0016705">
    <property type="term" value="F:oxidoreductase activity, acting on paired donors, with incorporation or reduction of molecular oxygen"/>
    <property type="evidence" value="ECO:0007669"/>
    <property type="project" value="InterPro"/>
</dbReference>
<evidence type="ECO:0000256" key="1">
    <source>
        <dbReference type="ARBA" id="ARBA00001971"/>
    </source>
</evidence>
<name>A0A8E2DGK7_9APHY</name>
<evidence type="ECO:0000313" key="9">
    <source>
        <dbReference type="EMBL" id="OCH86067.1"/>
    </source>
</evidence>
<proteinExistence type="inferred from homology"/>
<comment type="similarity">
    <text evidence="3">Belongs to the cytochrome P450 family.</text>
</comment>
<dbReference type="GO" id="GO:0005506">
    <property type="term" value="F:iron ion binding"/>
    <property type="evidence" value="ECO:0007669"/>
    <property type="project" value="InterPro"/>
</dbReference>
<dbReference type="Pfam" id="PF00067">
    <property type="entry name" value="p450"/>
    <property type="match status" value="1"/>
</dbReference>
<organism evidence="9 10">
    <name type="scientific">Obba rivulosa</name>
    <dbReference type="NCBI Taxonomy" id="1052685"/>
    <lineage>
        <taxon>Eukaryota</taxon>
        <taxon>Fungi</taxon>
        <taxon>Dikarya</taxon>
        <taxon>Basidiomycota</taxon>
        <taxon>Agaricomycotina</taxon>
        <taxon>Agaricomycetes</taxon>
        <taxon>Polyporales</taxon>
        <taxon>Gelatoporiaceae</taxon>
        <taxon>Obba</taxon>
    </lineage>
</organism>
<dbReference type="PANTHER" id="PTHR24305:SF166">
    <property type="entry name" value="CYTOCHROME P450 12A4, MITOCHONDRIAL-RELATED"/>
    <property type="match status" value="1"/>
</dbReference>